<evidence type="ECO:0000256" key="6">
    <source>
        <dbReference type="ARBA" id="ARBA00023315"/>
    </source>
</evidence>
<dbReference type="NCBIfam" id="TIGR01853">
    <property type="entry name" value="lipid_A_lpxD"/>
    <property type="match status" value="1"/>
</dbReference>
<dbReference type="PANTHER" id="PTHR43378:SF2">
    <property type="entry name" value="UDP-3-O-ACYLGLUCOSAMINE N-ACYLTRANSFERASE 1, MITOCHONDRIAL-RELATED"/>
    <property type="match status" value="1"/>
</dbReference>
<dbReference type="InterPro" id="IPR011004">
    <property type="entry name" value="Trimer_LpxA-like_sf"/>
</dbReference>
<dbReference type="AlphaFoldDB" id="A0A7C2ZP24"/>
<keyword evidence="3 7" id="KW-0808">Transferase</keyword>
<comment type="function">
    <text evidence="7">Catalyzes the N-acylation of UDP-3-O-acylglucosamine using 3-hydroxyacyl-ACP as the acyl donor. Is involved in the biosynthesis of lipid A, a phosphorylated glycolipid that anchors the lipopolysaccharide to the outer membrane of the cell.</text>
</comment>
<evidence type="ECO:0000256" key="3">
    <source>
        <dbReference type="ARBA" id="ARBA00022679"/>
    </source>
</evidence>
<proteinExistence type="inferred from homology"/>
<dbReference type="PROSITE" id="PS00101">
    <property type="entry name" value="HEXAPEP_TRANSFERASES"/>
    <property type="match status" value="1"/>
</dbReference>
<keyword evidence="1 7" id="KW-0444">Lipid biosynthesis</keyword>
<feature type="active site" description="Proton acceptor" evidence="7">
    <location>
        <position position="231"/>
    </location>
</feature>
<evidence type="ECO:0000256" key="4">
    <source>
        <dbReference type="ARBA" id="ARBA00022737"/>
    </source>
</evidence>
<organism evidence="9">
    <name type="scientific">Hydrogenobacter sp</name>
    <dbReference type="NCBI Taxonomy" id="2152829"/>
    <lineage>
        <taxon>Bacteria</taxon>
        <taxon>Pseudomonadati</taxon>
        <taxon>Aquificota</taxon>
        <taxon>Aquificia</taxon>
        <taxon>Aquificales</taxon>
        <taxon>Aquificaceae</taxon>
        <taxon>Hydrogenobacter</taxon>
    </lineage>
</organism>
<dbReference type="EMBL" id="DSFP01000040">
    <property type="protein sequence ID" value="HEW46013.1"/>
    <property type="molecule type" value="Genomic_DNA"/>
</dbReference>
<keyword evidence="4 7" id="KW-0677">Repeat</keyword>
<dbReference type="CDD" id="cd03352">
    <property type="entry name" value="LbH_LpxD"/>
    <property type="match status" value="1"/>
</dbReference>
<dbReference type="InterPro" id="IPR018357">
    <property type="entry name" value="Hexapep_transf_CS"/>
</dbReference>
<dbReference type="Pfam" id="PF25087">
    <property type="entry name" value="GMPPB_C"/>
    <property type="match status" value="1"/>
</dbReference>
<dbReference type="InterPro" id="IPR007691">
    <property type="entry name" value="LpxD"/>
</dbReference>
<dbReference type="InterPro" id="IPR001451">
    <property type="entry name" value="Hexapep"/>
</dbReference>
<evidence type="ECO:0000259" key="8">
    <source>
        <dbReference type="Pfam" id="PF25087"/>
    </source>
</evidence>
<dbReference type="InterPro" id="IPR056729">
    <property type="entry name" value="GMPPB_C"/>
</dbReference>
<evidence type="ECO:0000256" key="1">
    <source>
        <dbReference type="ARBA" id="ARBA00022516"/>
    </source>
</evidence>
<dbReference type="GO" id="GO:0016020">
    <property type="term" value="C:membrane"/>
    <property type="evidence" value="ECO:0007669"/>
    <property type="project" value="GOC"/>
</dbReference>
<name>A0A7C2ZP24_9AQUI</name>
<dbReference type="EC" id="2.3.1.191" evidence="7"/>
<comment type="subunit">
    <text evidence="7">Homotrimer.</text>
</comment>
<dbReference type="SUPFAM" id="SSF51161">
    <property type="entry name" value="Trimeric LpxA-like enzymes"/>
    <property type="match status" value="1"/>
</dbReference>
<dbReference type="PANTHER" id="PTHR43378">
    <property type="entry name" value="UDP-3-O-ACYLGLUCOSAMINE N-ACYLTRANSFERASE"/>
    <property type="match status" value="1"/>
</dbReference>
<dbReference type="GO" id="GO:0103118">
    <property type="term" value="F:UDP-3-O-[(3R)-3-hydroxyacyl]-glucosamine N-acyltransferase activity"/>
    <property type="evidence" value="ECO:0007669"/>
    <property type="project" value="UniProtKB-EC"/>
</dbReference>
<keyword evidence="2 7" id="KW-0441">Lipid A biosynthesis</keyword>
<comment type="caution">
    <text evidence="9">The sequence shown here is derived from an EMBL/GenBank/DDBJ whole genome shotgun (WGS) entry which is preliminary data.</text>
</comment>
<feature type="domain" description="Mannose-1-phosphate guanyltransferase C-terminal" evidence="8">
    <location>
        <begin position="94"/>
        <end position="173"/>
    </location>
</feature>
<protein>
    <recommendedName>
        <fullName evidence="7">UDP-3-O-acylglucosamine N-acyltransferase</fullName>
        <ecNumber evidence="7">2.3.1.191</ecNumber>
    </recommendedName>
</protein>
<evidence type="ECO:0000313" key="9">
    <source>
        <dbReference type="EMBL" id="HEW46013.1"/>
    </source>
</evidence>
<comment type="catalytic activity">
    <reaction evidence="7">
        <text>a UDP-3-O-[(3R)-3-hydroxyacyl]-alpha-D-glucosamine + a (3R)-hydroxyacyl-[ACP] = a UDP-2-N,3-O-bis[(3R)-3-hydroxyacyl]-alpha-D-glucosamine + holo-[ACP] + H(+)</text>
        <dbReference type="Rhea" id="RHEA:53836"/>
        <dbReference type="Rhea" id="RHEA-COMP:9685"/>
        <dbReference type="Rhea" id="RHEA-COMP:9945"/>
        <dbReference type="ChEBI" id="CHEBI:15378"/>
        <dbReference type="ChEBI" id="CHEBI:64479"/>
        <dbReference type="ChEBI" id="CHEBI:78827"/>
        <dbReference type="ChEBI" id="CHEBI:137740"/>
        <dbReference type="ChEBI" id="CHEBI:137748"/>
        <dbReference type="EC" id="2.3.1.191"/>
    </reaction>
</comment>
<comment type="pathway">
    <text evidence="7">Bacterial outer membrane biogenesis; LPS lipid A biosynthesis.</text>
</comment>
<dbReference type="Pfam" id="PF00132">
    <property type="entry name" value="Hexapep"/>
    <property type="match status" value="1"/>
</dbReference>
<evidence type="ECO:0000256" key="7">
    <source>
        <dbReference type="HAMAP-Rule" id="MF_00523"/>
    </source>
</evidence>
<gene>
    <name evidence="7 9" type="primary">lpxD</name>
    <name evidence="9" type="ORF">ENO47_05000</name>
</gene>
<dbReference type="GO" id="GO:0009245">
    <property type="term" value="P:lipid A biosynthetic process"/>
    <property type="evidence" value="ECO:0007669"/>
    <property type="project" value="UniProtKB-UniRule"/>
</dbReference>
<evidence type="ECO:0000256" key="5">
    <source>
        <dbReference type="ARBA" id="ARBA00023098"/>
    </source>
</evidence>
<keyword evidence="6 7" id="KW-0012">Acyltransferase</keyword>
<evidence type="ECO:0000256" key="2">
    <source>
        <dbReference type="ARBA" id="ARBA00022556"/>
    </source>
</evidence>
<reference evidence="9" key="1">
    <citation type="journal article" date="2020" name="mSystems">
        <title>Genome- and Community-Level Interaction Insights into Carbon Utilization and Element Cycling Functions of Hydrothermarchaeota in Hydrothermal Sediment.</title>
        <authorList>
            <person name="Zhou Z."/>
            <person name="Liu Y."/>
            <person name="Xu W."/>
            <person name="Pan J."/>
            <person name="Luo Z.H."/>
            <person name="Li M."/>
        </authorList>
    </citation>
    <scope>NUCLEOTIDE SEQUENCE [LARGE SCALE GENOMIC DNA]</scope>
    <source>
        <strain evidence="9">SpSt-132</strain>
    </source>
</reference>
<dbReference type="UniPathway" id="UPA00973"/>
<comment type="similarity">
    <text evidence="7">Belongs to the transferase hexapeptide repeat family. LpxD subfamily.</text>
</comment>
<dbReference type="NCBIfam" id="NF002060">
    <property type="entry name" value="PRK00892.1"/>
    <property type="match status" value="1"/>
</dbReference>
<keyword evidence="5 7" id="KW-0443">Lipid metabolism</keyword>
<dbReference type="Gene3D" id="3.40.1390.10">
    <property type="entry name" value="MurE/MurF, N-terminal domain"/>
    <property type="match status" value="1"/>
</dbReference>
<accession>A0A7C2ZP24</accession>
<dbReference type="HAMAP" id="MF_00523">
    <property type="entry name" value="LpxD"/>
    <property type="match status" value="1"/>
</dbReference>
<dbReference type="GO" id="GO:0016410">
    <property type="term" value="F:N-acyltransferase activity"/>
    <property type="evidence" value="ECO:0007669"/>
    <property type="project" value="InterPro"/>
</dbReference>
<sequence length="330" mass="35994">MKLKELAELIEGEPHGDKEFEFVGLASPEKPKDKSVIFLQDLRALDRLKGMHVALVVSEEVDFPNYIKVKNVRLALAKSLSYLYPERHPSGVSEKAHIEEEVHIGKDVYVGPFVYVGKGAVLEDGVKIYPFCYIGEGVRVGKNSVLFSGVHVYPGCQIGEGVRIHSGSVIGADGFGYYVGEEGIFKLNHIGKVIIEDFVEIGANTCIDRALIDETRIGKNTKIDNLVQIGHNCYVGEGNMIVSQVGLSGSVKTGRSVILAGQVGVADHVKIGDGAVISAKAGVSKSLEGGKVYGGAIPAMEWSKWKRIYAYILKLPELFKERRHEDKDSP</sequence>
<dbReference type="Gene3D" id="2.160.10.10">
    <property type="entry name" value="Hexapeptide repeat proteins"/>
    <property type="match status" value="1"/>
</dbReference>